<evidence type="ECO:0000259" key="11">
    <source>
        <dbReference type="PROSITE" id="PS50853"/>
    </source>
</evidence>
<keyword evidence="10" id="KW-0472">Membrane</keyword>
<dbReference type="Pfam" id="PF00912">
    <property type="entry name" value="Transgly"/>
    <property type="match status" value="1"/>
</dbReference>
<dbReference type="EMBL" id="JBHTKL010000001">
    <property type="protein sequence ID" value="MFD1018451.1"/>
    <property type="molecule type" value="Genomic_DNA"/>
</dbReference>
<dbReference type="InterPro" id="IPR023346">
    <property type="entry name" value="Lysozyme-like_dom_sf"/>
</dbReference>
<dbReference type="InterPro" id="IPR001460">
    <property type="entry name" value="PCN-bd_Tpept"/>
</dbReference>
<feature type="compositionally biased region" description="Acidic residues" evidence="9">
    <location>
        <begin position="776"/>
        <end position="799"/>
    </location>
</feature>
<keyword evidence="10" id="KW-1133">Transmembrane helix</keyword>
<evidence type="ECO:0000256" key="2">
    <source>
        <dbReference type="ARBA" id="ARBA00022670"/>
    </source>
</evidence>
<gene>
    <name evidence="12" type="ORF">ACFQ2J_04480</name>
</gene>
<feature type="compositionally biased region" description="Acidic residues" evidence="9">
    <location>
        <begin position="878"/>
        <end position="891"/>
    </location>
</feature>
<keyword evidence="5" id="KW-0378">Hydrolase</keyword>
<dbReference type="NCBIfam" id="TIGR02074">
    <property type="entry name" value="PBP_1a_fam"/>
    <property type="match status" value="1"/>
</dbReference>
<proteinExistence type="predicted"/>
<feature type="compositionally biased region" description="Gly residues" evidence="9">
    <location>
        <begin position="803"/>
        <end position="818"/>
    </location>
</feature>
<dbReference type="InterPro" id="IPR036116">
    <property type="entry name" value="FN3_sf"/>
</dbReference>
<feature type="compositionally biased region" description="Basic residues" evidence="9">
    <location>
        <begin position="9"/>
        <end position="25"/>
    </location>
</feature>
<dbReference type="Proteomes" id="UP001596990">
    <property type="component" value="Unassembled WGS sequence"/>
</dbReference>
<feature type="domain" description="Fibronectin type-III" evidence="11">
    <location>
        <begin position="687"/>
        <end position="776"/>
    </location>
</feature>
<dbReference type="PANTHER" id="PTHR32282:SF29">
    <property type="entry name" value="PENICILLIN-BINDING PROTEIN 1A"/>
    <property type="match status" value="1"/>
</dbReference>
<evidence type="ECO:0000256" key="3">
    <source>
        <dbReference type="ARBA" id="ARBA00022676"/>
    </source>
</evidence>
<dbReference type="PROSITE" id="PS50853">
    <property type="entry name" value="FN3"/>
    <property type="match status" value="1"/>
</dbReference>
<dbReference type="InterPro" id="IPR013783">
    <property type="entry name" value="Ig-like_fold"/>
</dbReference>
<dbReference type="InterPro" id="IPR003961">
    <property type="entry name" value="FN3_dom"/>
</dbReference>
<sequence>MANDSQSRTARRKQMQQKGKPKKKNNKPLFKKILLSLLIIGLVAMIGIGGLFTYYISGAPNLDEAKLSDPISSKVYDMNGDLFAELGSEKRTKITYNDLPPVLIDAVTATEDARFFEHSGIDFRRIGAAVVANVTEGFGAEGASTITQQVVKRSFLSPKKALERKVQEQWLAIKLEQEYSKEEILQMYLNKIFYGSQAYGVAEAAETYFGVKELNELTLPQAALLAGLPQRPTAYNPYKNPDLAKERMNTVLTLMVHHGKISEAEAEEARKVKIEDMLKEGGSDSKNKYQHFLDQVQREVEKKVEGADIYKDGLKIYTTVDPKAQEHMEYLLSKENPLGFPDDEIQTASTVIDTKTGQIRAIGGGRDFEGSKGGYNLAIQGGRQPGSTAKPILAYGPAIESKALSSYHQIEDDEPIEINGDTINNYGKYHGWVSMRYALTKSLNVPAVKTMQEVGLEESKKFAEGLGINFKDGEIYPADAIGGAKTELTTTQLAASYAAFGNEGMYNEPYAVTKVEFPDGKTEEFKSEPKAAMSKYTAFVMSDMLKSVLTHPEGTGQAANISGLPVAGKTGTTNREDISPDSWFSGYTTNYSIAVWTGYAESNERDASAGDHIPKAFFKSMMSTISEGKDTADFAKPDSAKWVDVEKGSRPAKYPSEYTPESEIVTELFHKDNMPKETSEQYDQLDPVEGLSAKYDEKKGVIKVDWKYGKAKDIAFDVTVSMDGQGEQKLTTTTDKKLEVSNVQPGTTYTFNVTAISSEGDGNRSEPSSVDVSVPEQEEEDDGGLFGDDEEENEDDEQQGNEGNNGQGNGNGNGGQGNDDGQDDEGTGDDQEGDASDDGTTGEGQDDGSSGDGTGDGQEGDSTGDESTGDGQGGTDDGTTDGSEDDTGTGQ</sequence>
<comment type="catalytic activity">
    <reaction evidence="7">
        <text>Preferential cleavage: (Ac)2-L-Lys-D-Ala-|-D-Ala. Also transpeptidation of peptidyl-alanyl moieties that are N-acyl substituents of D-alanine.</text>
        <dbReference type="EC" id="3.4.16.4"/>
    </reaction>
</comment>
<keyword evidence="6" id="KW-0511">Multifunctional enzyme</keyword>
<organism evidence="12 13">
    <name type="scientific">Thalassobacillus hwangdonensis</name>
    <dbReference type="NCBI Taxonomy" id="546108"/>
    <lineage>
        <taxon>Bacteria</taxon>
        <taxon>Bacillati</taxon>
        <taxon>Bacillota</taxon>
        <taxon>Bacilli</taxon>
        <taxon>Bacillales</taxon>
        <taxon>Bacillaceae</taxon>
        <taxon>Thalassobacillus</taxon>
    </lineage>
</organism>
<dbReference type="Gene3D" id="2.60.40.10">
    <property type="entry name" value="Immunoglobulins"/>
    <property type="match status" value="1"/>
</dbReference>
<evidence type="ECO:0000256" key="1">
    <source>
        <dbReference type="ARBA" id="ARBA00022645"/>
    </source>
</evidence>
<feature type="compositionally biased region" description="Acidic residues" evidence="9">
    <location>
        <begin position="820"/>
        <end position="837"/>
    </location>
</feature>
<dbReference type="RefSeq" id="WP_386056960.1">
    <property type="nucleotide sequence ID" value="NZ_JBHTKL010000001.1"/>
</dbReference>
<dbReference type="InterPro" id="IPR001264">
    <property type="entry name" value="Glyco_trans_51"/>
</dbReference>
<dbReference type="SUPFAM" id="SSF56601">
    <property type="entry name" value="beta-lactamase/transpeptidase-like"/>
    <property type="match status" value="1"/>
</dbReference>
<comment type="caution">
    <text evidence="12">The sequence shown here is derived from an EMBL/GenBank/DDBJ whole genome shotgun (WGS) entry which is preliminary data.</text>
</comment>
<dbReference type="SUPFAM" id="SSF53955">
    <property type="entry name" value="Lysozyme-like"/>
    <property type="match status" value="1"/>
</dbReference>
<keyword evidence="4" id="KW-0808">Transferase</keyword>
<dbReference type="Gene3D" id="1.10.3810.10">
    <property type="entry name" value="Biosynthetic peptidoglycan transglycosylase-like"/>
    <property type="match status" value="1"/>
</dbReference>
<dbReference type="CDD" id="cd00063">
    <property type="entry name" value="FN3"/>
    <property type="match status" value="1"/>
</dbReference>
<dbReference type="InterPro" id="IPR012338">
    <property type="entry name" value="Beta-lactam/transpept-like"/>
</dbReference>
<keyword evidence="10" id="KW-0812">Transmembrane</keyword>
<dbReference type="Pfam" id="PF00905">
    <property type="entry name" value="Transpeptidase"/>
    <property type="match status" value="1"/>
</dbReference>
<name>A0ABW3KX50_9BACI</name>
<evidence type="ECO:0000313" key="13">
    <source>
        <dbReference type="Proteomes" id="UP001596990"/>
    </source>
</evidence>
<evidence type="ECO:0000256" key="10">
    <source>
        <dbReference type="SAM" id="Phobius"/>
    </source>
</evidence>
<evidence type="ECO:0000313" key="12">
    <source>
        <dbReference type="EMBL" id="MFD1018451.1"/>
    </source>
</evidence>
<evidence type="ECO:0000256" key="5">
    <source>
        <dbReference type="ARBA" id="ARBA00022801"/>
    </source>
</evidence>
<dbReference type="Gene3D" id="3.40.710.10">
    <property type="entry name" value="DD-peptidase/beta-lactamase superfamily"/>
    <property type="match status" value="1"/>
</dbReference>
<feature type="compositionally biased region" description="Low complexity" evidence="9">
    <location>
        <begin position="765"/>
        <end position="775"/>
    </location>
</feature>
<evidence type="ECO:0000256" key="8">
    <source>
        <dbReference type="ARBA" id="ARBA00049902"/>
    </source>
</evidence>
<keyword evidence="13" id="KW-1185">Reference proteome</keyword>
<feature type="region of interest" description="Disordered" evidence="9">
    <location>
        <begin position="756"/>
        <end position="891"/>
    </location>
</feature>
<evidence type="ECO:0000256" key="6">
    <source>
        <dbReference type="ARBA" id="ARBA00023268"/>
    </source>
</evidence>
<feature type="compositionally biased region" description="Acidic residues" evidence="9">
    <location>
        <begin position="858"/>
        <end position="868"/>
    </location>
</feature>
<accession>A0ABW3KX50</accession>
<dbReference type="Pfam" id="PF00041">
    <property type="entry name" value="fn3"/>
    <property type="match status" value="1"/>
</dbReference>
<evidence type="ECO:0000256" key="7">
    <source>
        <dbReference type="ARBA" id="ARBA00034000"/>
    </source>
</evidence>
<keyword evidence="1" id="KW-0121">Carboxypeptidase</keyword>
<evidence type="ECO:0000256" key="9">
    <source>
        <dbReference type="SAM" id="MobiDB-lite"/>
    </source>
</evidence>
<evidence type="ECO:0000256" key="4">
    <source>
        <dbReference type="ARBA" id="ARBA00022679"/>
    </source>
</evidence>
<feature type="region of interest" description="Disordered" evidence="9">
    <location>
        <begin position="1"/>
        <end position="25"/>
    </location>
</feature>
<dbReference type="SUPFAM" id="SSF49265">
    <property type="entry name" value="Fibronectin type III"/>
    <property type="match status" value="1"/>
</dbReference>
<dbReference type="InterPro" id="IPR036950">
    <property type="entry name" value="PBP_transglycosylase"/>
</dbReference>
<keyword evidence="3" id="KW-0328">Glycosyltransferase</keyword>
<comment type="catalytic activity">
    <reaction evidence="8">
        <text>[GlcNAc-(1-&gt;4)-Mur2Ac(oyl-L-Ala-gamma-D-Glu-L-Lys-D-Ala-D-Ala)](n)-di-trans,octa-cis-undecaprenyl diphosphate + beta-D-GlcNAc-(1-&gt;4)-Mur2Ac(oyl-L-Ala-gamma-D-Glu-L-Lys-D-Ala-D-Ala)-di-trans,octa-cis-undecaprenyl diphosphate = [GlcNAc-(1-&gt;4)-Mur2Ac(oyl-L-Ala-gamma-D-Glu-L-Lys-D-Ala-D-Ala)](n+1)-di-trans,octa-cis-undecaprenyl diphosphate + di-trans,octa-cis-undecaprenyl diphosphate + H(+)</text>
        <dbReference type="Rhea" id="RHEA:23708"/>
        <dbReference type="Rhea" id="RHEA-COMP:9602"/>
        <dbReference type="Rhea" id="RHEA-COMP:9603"/>
        <dbReference type="ChEBI" id="CHEBI:15378"/>
        <dbReference type="ChEBI" id="CHEBI:58405"/>
        <dbReference type="ChEBI" id="CHEBI:60033"/>
        <dbReference type="ChEBI" id="CHEBI:78435"/>
        <dbReference type="EC" id="2.4.99.28"/>
    </reaction>
</comment>
<keyword evidence="2" id="KW-0645">Protease</keyword>
<reference evidence="13" key="1">
    <citation type="journal article" date="2019" name="Int. J. Syst. Evol. Microbiol.">
        <title>The Global Catalogue of Microorganisms (GCM) 10K type strain sequencing project: providing services to taxonomists for standard genome sequencing and annotation.</title>
        <authorList>
            <consortium name="The Broad Institute Genomics Platform"/>
            <consortium name="The Broad Institute Genome Sequencing Center for Infectious Disease"/>
            <person name="Wu L."/>
            <person name="Ma J."/>
        </authorList>
    </citation>
    <scope>NUCLEOTIDE SEQUENCE [LARGE SCALE GENOMIC DNA]</scope>
    <source>
        <strain evidence="13">CCUG 56607</strain>
    </source>
</reference>
<protein>
    <submittedName>
        <fullName evidence="12">PBP1A family penicillin-binding protein</fullName>
    </submittedName>
</protein>
<dbReference type="PANTHER" id="PTHR32282">
    <property type="entry name" value="BINDING PROTEIN TRANSPEPTIDASE, PUTATIVE-RELATED"/>
    <property type="match status" value="1"/>
</dbReference>
<dbReference type="InterPro" id="IPR050396">
    <property type="entry name" value="Glycosyltr_51/Transpeptidase"/>
</dbReference>
<feature type="transmembrane region" description="Helical" evidence="10">
    <location>
        <begin position="33"/>
        <end position="56"/>
    </location>
</feature>